<comment type="caution">
    <text evidence="1">The sequence shown here is derived from an EMBL/GenBank/DDBJ whole genome shotgun (WGS) entry which is preliminary data.</text>
</comment>
<reference evidence="1 2" key="1">
    <citation type="journal article" name="Sci. Rep.">
        <title>Genome-scale phylogenetic analyses confirm Olpidium as the closest living zoosporic fungus to the non-flagellated, terrestrial fungi.</title>
        <authorList>
            <person name="Chang Y."/>
            <person name="Rochon D."/>
            <person name="Sekimoto S."/>
            <person name="Wang Y."/>
            <person name="Chovatia M."/>
            <person name="Sandor L."/>
            <person name="Salamov A."/>
            <person name="Grigoriev I.V."/>
            <person name="Stajich J.E."/>
            <person name="Spatafora J.W."/>
        </authorList>
    </citation>
    <scope>NUCLEOTIDE SEQUENCE [LARGE SCALE GENOMIC DNA]</scope>
    <source>
        <strain evidence="1">S191</strain>
    </source>
</reference>
<accession>A0A8H7ZX95</accession>
<feature type="non-terminal residue" evidence="1">
    <location>
        <position position="1"/>
    </location>
</feature>
<sequence>QSIPSIPAPFQGAAAAHGSSAAALPLRSEGSSSGLFGNRFGRGSSSGLIGNRFGRGSSSGLFGSRFGRLLETVGGDRLAISFEGGAGRSAGPFSAV</sequence>
<dbReference type="AlphaFoldDB" id="A0A8H7ZX95"/>
<organism evidence="1 2">
    <name type="scientific">Olpidium bornovanus</name>
    <dbReference type="NCBI Taxonomy" id="278681"/>
    <lineage>
        <taxon>Eukaryota</taxon>
        <taxon>Fungi</taxon>
        <taxon>Fungi incertae sedis</taxon>
        <taxon>Olpidiomycota</taxon>
        <taxon>Olpidiomycotina</taxon>
        <taxon>Olpidiomycetes</taxon>
        <taxon>Olpidiales</taxon>
        <taxon>Olpidiaceae</taxon>
        <taxon>Olpidium</taxon>
    </lineage>
</organism>
<evidence type="ECO:0000313" key="1">
    <source>
        <dbReference type="EMBL" id="KAG5461071.1"/>
    </source>
</evidence>
<protein>
    <submittedName>
        <fullName evidence="1">Uncharacterized protein</fullName>
    </submittedName>
</protein>
<name>A0A8H7ZX95_9FUNG</name>
<gene>
    <name evidence="1" type="ORF">BJ554DRAFT_6795</name>
</gene>
<keyword evidence="2" id="KW-1185">Reference proteome</keyword>
<proteinExistence type="predicted"/>
<dbReference type="Proteomes" id="UP000673691">
    <property type="component" value="Unassembled WGS sequence"/>
</dbReference>
<evidence type="ECO:0000313" key="2">
    <source>
        <dbReference type="Proteomes" id="UP000673691"/>
    </source>
</evidence>
<dbReference type="EMBL" id="JAEFCI010004250">
    <property type="protein sequence ID" value="KAG5461071.1"/>
    <property type="molecule type" value="Genomic_DNA"/>
</dbReference>